<dbReference type="eggNOG" id="COG0110">
    <property type="taxonomic scope" value="Bacteria"/>
</dbReference>
<dbReference type="RefSeq" id="WP_005881648.1">
    <property type="nucleotide sequence ID" value="NZ_ADNU01000007.1"/>
</dbReference>
<reference evidence="5 6" key="1">
    <citation type="submission" date="2010-04" db="EMBL/GenBank/DDBJ databases">
        <authorList>
            <person name="Qin X."/>
            <person name="Bachman B."/>
            <person name="Battles P."/>
            <person name="Bell A."/>
            <person name="Bess C."/>
            <person name="Bickham C."/>
            <person name="Chaboub L."/>
            <person name="Chen D."/>
            <person name="Coyle M."/>
            <person name="Deiros D.R."/>
            <person name="Dinh H."/>
            <person name="Forbes L."/>
            <person name="Fowler G."/>
            <person name="Francisco L."/>
            <person name="Fu Q."/>
            <person name="Gubbala S."/>
            <person name="Hale W."/>
            <person name="Han Y."/>
            <person name="Hemphill L."/>
            <person name="Highlander S.K."/>
            <person name="Hirani K."/>
            <person name="Hogues M."/>
            <person name="Jackson L."/>
            <person name="Jakkamsetti A."/>
            <person name="Javaid M."/>
            <person name="Jiang H."/>
            <person name="Korchina V."/>
            <person name="Kovar C."/>
            <person name="Lara F."/>
            <person name="Lee S."/>
            <person name="Mata R."/>
            <person name="Mathew T."/>
            <person name="Moen C."/>
            <person name="Morales K."/>
            <person name="Munidasa M."/>
            <person name="Nazareth L."/>
            <person name="Ngo R."/>
            <person name="Nguyen L."/>
            <person name="Okwuonu G."/>
            <person name="Ongeri F."/>
            <person name="Patil S."/>
            <person name="Petrosino J."/>
            <person name="Pham C."/>
            <person name="Pham P."/>
            <person name="Pu L.-L."/>
            <person name="Puazo M."/>
            <person name="Raj R."/>
            <person name="Reid J."/>
            <person name="Rouhana J."/>
            <person name="Saada N."/>
            <person name="Shang Y."/>
            <person name="Simmons D."/>
            <person name="Thornton R."/>
            <person name="Warren J."/>
            <person name="Weissenberger G."/>
            <person name="Zhang J."/>
            <person name="Zhang L."/>
            <person name="Zhou C."/>
            <person name="Zhu D."/>
            <person name="Muzny D."/>
            <person name="Worley K."/>
            <person name="Gibbs R."/>
        </authorList>
    </citation>
    <scope>NUCLEOTIDE SEQUENCE [LARGE SCALE GENOMIC DNA]</scope>
    <source>
        <strain evidence="5 6">ATCC 49030</strain>
    </source>
</reference>
<dbReference type="AlphaFoldDB" id="D4YJL3"/>
<protein>
    <submittedName>
        <fullName evidence="5">Bacterial transferase hexapeptide repeat protein</fullName>
        <ecNumber evidence="5">2.3.1.79</ecNumber>
    </submittedName>
</protein>
<dbReference type="Pfam" id="PF12464">
    <property type="entry name" value="Mac"/>
    <property type="match status" value="1"/>
</dbReference>
<dbReference type="SUPFAM" id="SSF51161">
    <property type="entry name" value="Trimeric LpxA-like enzymes"/>
    <property type="match status" value="1"/>
</dbReference>
<accession>D4YJL3</accession>
<dbReference type="EMBL" id="ADNU01000007">
    <property type="protein sequence ID" value="EFG48604.1"/>
    <property type="molecule type" value="Genomic_DNA"/>
</dbReference>
<evidence type="ECO:0000313" key="5">
    <source>
        <dbReference type="EMBL" id="EFG48604.1"/>
    </source>
</evidence>
<dbReference type="InterPro" id="IPR024688">
    <property type="entry name" value="Mac_dom"/>
</dbReference>
<evidence type="ECO:0000259" key="4">
    <source>
        <dbReference type="SMART" id="SM01266"/>
    </source>
</evidence>
<gene>
    <name evidence="5" type="primary">maa</name>
    <name evidence="5" type="ORF">HMPREF0183_0123</name>
</gene>
<dbReference type="GO" id="GO:0008925">
    <property type="term" value="F:maltose O-acetyltransferase activity"/>
    <property type="evidence" value="ECO:0007669"/>
    <property type="project" value="UniProtKB-EC"/>
</dbReference>
<dbReference type="InterPro" id="IPR011004">
    <property type="entry name" value="Trimer_LpxA-like_sf"/>
</dbReference>
<evidence type="ECO:0000256" key="3">
    <source>
        <dbReference type="ARBA" id="ARBA00023315"/>
    </source>
</evidence>
<comment type="caution">
    <text evidence="5">The sequence shown here is derived from an EMBL/GenBank/DDBJ whole genome shotgun (WGS) entry which is preliminary data.</text>
</comment>
<feature type="domain" description="Maltose/galactoside acetyltransferase" evidence="4">
    <location>
        <begin position="4"/>
        <end position="58"/>
    </location>
</feature>
<keyword evidence="3 5" id="KW-0012">Acyltransferase</keyword>
<organism evidence="5 6">
    <name type="scientific">Brevibacterium mcbrellneri ATCC 49030</name>
    <dbReference type="NCBI Taxonomy" id="585530"/>
    <lineage>
        <taxon>Bacteria</taxon>
        <taxon>Bacillati</taxon>
        <taxon>Actinomycetota</taxon>
        <taxon>Actinomycetes</taxon>
        <taxon>Micrococcales</taxon>
        <taxon>Brevibacteriaceae</taxon>
        <taxon>Brevibacterium</taxon>
    </lineage>
</organism>
<dbReference type="Gene3D" id="2.160.10.10">
    <property type="entry name" value="Hexapeptide repeat proteins"/>
    <property type="match status" value="1"/>
</dbReference>
<keyword evidence="6" id="KW-1185">Reference proteome</keyword>
<dbReference type="SMART" id="SM01266">
    <property type="entry name" value="Mac"/>
    <property type="match status" value="1"/>
</dbReference>
<sequence length="201" mass="21713">MSELDKMLAGEMYDSSDPELAALRVKARKLARKYNLTDEDEPEAQREILEELLPSASVIPALQAPIYFDYGCNTVFGQLCEVNFNFTCLDVCPVSIGDNAFIGPNVTIATPMHPLVPSERNARKRADGSSYTLEYAKPVTIERDCWIAANVVICGGVTIGEGCVIGAGSVVTRDIPAYSFAAGNPCKVIRAIPVHGKTSPE</sequence>
<evidence type="ECO:0000256" key="2">
    <source>
        <dbReference type="ARBA" id="ARBA00022679"/>
    </source>
</evidence>
<name>D4YJL3_9MICO</name>
<dbReference type="InterPro" id="IPR001451">
    <property type="entry name" value="Hexapep"/>
</dbReference>
<dbReference type="PANTHER" id="PTHR23416">
    <property type="entry name" value="SIALIC ACID SYNTHASE-RELATED"/>
    <property type="match status" value="1"/>
</dbReference>
<dbReference type="EC" id="2.3.1.79" evidence="5"/>
<dbReference type="STRING" id="585530.HMPREF0183_0123"/>
<dbReference type="Proteomes" id="UP000005714">
    <property type="component" value="Unassembled WGS sequence"/>
</dbReference>
<dbReference type="FunFam" id="2.160.10.10:FF:000025">
    <property type="entry name" value="Hexapeptide-repeat containing-acetyltransferase"/>
    <property type="match status" value="1"/>
</dbReference>
<evidence type="ECO:0000256" key="1">
    <source>
        <dbReference type="ARBA" id="ARBA00007274"/>
    </source>
</evidence>
<comment type="similarity">
    <text evidence="1">Belongs to the transferase hexapeptide repeat family.</text>
</comment>
<dbReference type="Pfam" id="PF14602">
    <property type="entry name" value="Hexapep_2"/>
    <property type="match status" value="1"/>
</dbReference>
<evidence type="ECO:0000313" key="6">
    <source>
        <dbReference type="Proteomes" id="UP000005714"/>
    </source>
</evidence>
<keyword evidence="2 5" id="KW-0808">Transferase</keyword>
<dbReference type="OrthoDB" id="2643438at2"/>
<dbReference type="Pfam" id="PF00132">
    <property type="entry name" value="Hexapep"/>
    <property type="match status" value="1"/>
</dbReference>
<dbReference type="PANTHER" id="PTHR23416:SF23">
    <property type="entry name" value="ACETYLTRANSFERASE C18B11.09C-RELATED"/>
    <property type="match status" value="1"/>
</dbReference>
<dbReference type="CDD" id="cd03357">
    <property type="entry name" value="LbH_MAT_GAT"/>
    <property type="match status" value="1"/>
</dbReference>
<dbReference type="InterPro" id="IPR051159">
    <property type="entry name" value="Hexapeptide_acetyltransf"/>
</dbReference>
<proteinExistence type="inferred from homology"/>